<feature type="compositionally biased region" description="Low complexity" evidence="1">
    <location>
        <begin position="56"/>
        <end position="77"/>
    </location>
</feature>
<feature type="transmembrane region" description="Helical" evidence="2">
    <location>
        <begin position="224"/>
        <end position="243"/>
    </location>
</feature>
<name>A0ABY3ZWZ7_9STAP</name>
<protein>
    <recommendedName>
        <fullName evidence="5">Zinc ribbon domain-containing protein</fullName>
    </recommendedName>
</protein>
<reference evidence="3" key="1">
    <citation type="submission" date="2022-03" db="EMBL/GenBank/DDBJ databases">
        <authorList>
            <person name="Vrbovska V."/>
            <person name="Kovarovic V."/>
            <person name="Botka T."/>
            <person name="Pantucek R."/>
        </authorList>
    </citation>
    <scope>NUCLEOTIDE SEQUENCE</scope>
    <source>
        <strain evidence="3">CCM 2609</strain>
    </source>
</reference>
<gene>
    <name evidence="3" type="ORF">MRZ06_11065</name>
</gene>
<feature type="compositionally biased region" description="Basic and acidic residues" evidence="1">
    <location>
        <begin position="42"/>
        <end position="51"/>
    </location>
</feature>
<feature type="transmembrane region" description="Helical" evidence="2">
    <location>
        <begin position="121"/>
        <end position="142"/>
    </location>
</feature>
<feature type="transmembrane region" description="Helical" evidence="2">
    <location>
        <begin position="255"/>
        <end position="274"/>
    </location>
</feature>
<evidence type="ECO:0000313" key="4">
    <source>
        <dbReference type="Proteomes" id="UP000830343"/>
    </source>
</evidence>
<dbReference type="EMBL" id="CP094348">
    <property type="protein sequence ID" value="UOB20489.1"/>
    <property type="molecule type" value="Genomic_DNA"/>
</dbReference>
<dbReference type="Proteomes" id="UP000830343">
    <property type="component" value="Chromosome"/>
</dbReference>
<organism evidence="3 4">
    <name type="scientific">Macrococcus armenti</name>
    <dbReference type="NCBI Taxonomy" id="2875764"/>
    <lineage>
        <taxon>Bacteria</taxon>
        <taxon>Bacillati</taxon>
        <taxon>Bacillota</taxon>
        <taxon>Bacilli</taxon>
        <taxon>Bacillales</taxon>
        <taxon>Staphylococcaceae</taxon>
        <taxon>Macrococcus</taxon>
    </lineage>
</organism>
<keyword evidence="2" id="KW-0472">Membrane</keyword>
<evidence type="ECO:0000256" key="1">
    <source>
        <dbReference type="SAM" id="MobiDB-lite"/>
    </source>
</evidence>
<accession>A0ABY3ZWZ7</accession>
<keyword evidence="2" id="KW-0812">Transmembrane</keyword>
<feature type="transmembrane region" description="Helical" evidence="2">
    <location>
        <begin position="200"/>
        <end position="218"/>
    </location>
</feature>
<reference evidence="3" key="2">
    <citation type="submission" date="2022-04" db="EMBL/GenBank/DDBJ databases">
        <title>Antimicrobial genetic elements in methicillin-resistant Macrococcus armenti.</title>
        <authorList>
            <person name="Keller J.E."/>
            <person name="Schwendener S."/>
            <person name="Pantucek R."/>
            <person name="Perreten V."/>
        </authorList>
    </citation>
    <scope>NUCLEOTIDE SEQUENCE</scope>
    <source>
        <strain evidence="3">CCM 2609</strain>
    </source>
</reference>
<feature type="region of interest" description="Disordered" evidence="1">
    <location>
        <begin position="32"/>
        <end position="77"/>
    </location>
</feature>
<keyword evidence="2" id="KW-1133">Transmembrane helix</keyword>
<dbReference type="RefSeq" id="WP_243365826.1">
    <property type="nucleotide sequence ID" value="NZ_CP094348.1"/>
</dbReference>
<feature type="transmembrane region" description="Helical" evidence="2">
    <location>
        <begin position="157"/>
        <end position="179"/>
    </location>
</feature>
<keyword evidence="4" id="KW-1185">Reference proteome</keyword>
<proteinExistence type="predicted"/>
<evidence type="ECO:0000256" key="2">
    <source>
        <dbReference type="SAM" id="Phobius"/>
    </source>
</evidence>
<sequence length="289" mass="31558">MKCNKCNSVVGSEDLFCGECGNDLRVQRAEMQGNAAPQNENKTYEPKKEQVIHNTQSTPESQQQMQQVPPAQQYQQQSAPIINKEQVNEQSKALVNEGKGFFRQAFSAHDDEIANNHFFSLALNGILVAAGLVIIGILLSIATPDGVSMIGASKSDVAMTFVISGFVIVALAFTFKFLLSKFLINPSLTFAKSFSDFVVVNTYSVCVIGFAMLLIVIGSYGFGMIILTLGTILILFSPVYFFGKYSSLYKSNVPSFLIVVIYAVLLLISFGIFAEKIGNSVLSSFNSIF</sequence>
<evidence type="ECO:0000313" key="3">
    <source>
        <dbReference type="EMBL" id="UOB20489.1"/>
    </source>
</evidence>
<evidence type="ECO:0008006" key="5">
    <source>
        <dbReference type="Google" id="ProtNLM"/>
    </source>
</evidence>